<keyword evidence="2 5" id="KW-0690">Ribosome biogenesis</keyword>
<dbReference type="InterPro" id="IPR005227">
    <property type="entry name" value="YqgF"/>
</dbReference>
<organism evidence="7 8">
    <name type="scientific">Mesotoga infera</name>
    <dbReference type="NCBI Taxonomy" id="1236046"/>
    <lineage>
        <taxon>Bacteria</taxon>
        <taxon>Thermotogati</taxon>
        <taxon>Thermotogota</taxon>
        <taxon>Thermotogae</taxon>
        <taxon>Kosmotogales</taxon>
        <taxon>Kosmotogaceae</taxon>
        <taxon>Mesotoga</taxon>
    </lineage>
</organism>
<feature type="domain" description="YqgF/RNase H-like" evidence="6">
    <location>
        <begin position="1"/>
        <end position="96"/>
    </location>
</feature>
<sequence length="235" mass="26434">MKILGIDFGTVRIGLAIQIEGIEIPLETIEHRDYRKSLKEIFSQREIDLTVIGLPLSMSGRFNQLAMKVVAFAEKVKKIFPGRVILTDERLTTKSSERIAKDSGLSFSTRRDILSAMEILRNYSRGTTVNWEVRDLFPVCRNFPPIDAGKKALLYAPLSSKIVGLDSTKEMDVYVEDPQIYLSFVKKGFKPKNLLDDIDFSTYDIIVITEGAELPASSIEPADNCAVYMCSWLNG</sequence>
<evidence type="ECO:0000256" key="3">
    <source>
        <dbReference type="ARBA" id="ARBA00022722"/>
    </source>
</evidence>
<dbReference type="SMART" id="SM00732">
    <property type="entry name" value="YqgFc"/>
    <property type="match status" value="1"/>
</dbReference>
<dbReference type="NCBIfam" id="TIGR00250">
    <property type="entry name" value="RNAse_H_YqgF"/>
    <property type="match status" value="1"/>
</dbReference>
<dbReference type="SUPFAM" id="SSF53098">
    <property type="entry name" value="Ribonuclease H-like"/>
    <property type="match status" value="1"/>
</dbReference>
<accession>A0A7Z7LGW8</accession>
<dbReference type="InterPro" id="IPR006641">
    <property type="entry name" value="YqgF/RNaseH-like_dom"/>
</dbReference>
<dbReference type="RefSeq" id="WP_169699412.1">
    <property type="nucleotide sequence ID" value="NZ_LS974202.1"/>
</dbReference>
<evidence type="ECO:0000256" key="5">
    <source>
        <dbReference type="HAMAP-Rule" id="MF_00651"/>
    </source>
</evidence>
<dbReference type="GO" id="GO:0005829">
    <property type="term" value="C:cytosol"/>
    <property type="evidence" value="ECO:0007669"/>
    <property type="project" value="TreeGrafter"/>
</dbReference>
<name>A0A7Z7LGW8_9BACT</name>
<keyword evidence="4 5" id="KW-0378">Hydrolase</keyword>
<evidence type="ECO:0000259" key="6">
    <source>
        <dbReference type="SMART" id="SM00732"/>
    </source>
</evidence>
<dbReference type="GO" id="GO:0004518">
    <property type="term" value="F:nuclease activity"/>
    <property type="evidence" value="ECO:0007669"/>
    <property type="project" value="UniProtKB-KW"/>
</dbReference>
<dbReference type="InterPro" id="IPR012337">
    <property type="entry name" value="RNaseH-like_sf"/>
</dbReference>
<reference evidence="7 8" key="1">
    <citation type="submission" date="2017-01" db="EMBL/GenBank/DDBJ databases">
        <authorList>
            <person name="Erauso G."/>
        </authorList>
    </citation>
    <scope>NUCLEOTIDE SEQUENCE [LARGE SCALE GENOMIC DNA]</scope>
    <source>
        <strain evidence="7">MESINF1</strain>
    </source>
</reference>
<dbReference type="GO" id="GO:0016788">
    <property type="term" value="F:hydrolase activity, acting on ester bonds"/>
    <property type="evidence" value="ECO:0007669"/>
    <property type="project" value="UniProtKB-UniRule"/>
</dbReference>
<dbReference type="GO" id="GO:0000967">
    <property type="term" value="P:rRNA 5'-end processing"/>
    <property type="evidence" value="ECO:0007669"/>
    <property type="project" value="UniProtKB-UniRule"/>
</dbReference>
<evidence type="ECO:0000313" key="8">
    <source>
        <dbReference type="Proteomes" id="UP000250796"/>
    </source>
</evidence>
<proteinExistence type="inferred from homology"/>
<dbReference type="Gene3D" id="3.30.420.140">
    <property type="entry name" value="YqgF/RNase H-like domain"/>
    <property type="match status" value="1"/>
</dbReference>
<dbReference type="Pfam" id="PF03652">
    <property type="entry name" value="RuvX"/>
    <property type="match status" value="1"/>
</dbReference>
<dbReference type="KEGG" id="minf:MESINF_1798"/>
<dbReference type="Proteomes" id="UP000250796">
    <property type="component" value="Chromosome MESINF"/>
</dbReference>
<keyword evidence="8" id="KW-1185">Reference proteome</keyword>
<dbReference type="CDD" id="cd16964">
    <property type="entry name" value="YqgF"/>
    <property type="match status" value="1"/>
</dbReference>
<comment type="similarity">
    <text evidence="5">Belongs to the YqgF HJR family.</text>
</comment>
<dbReference type="AlphaFoldDB" id="A0A7Z7LGW8"/>
<gene>
    <name evidence="7" type="ORF">MESINF_1798</name>
</gene>
<dbReference type="InterPro" id="IPR037027">
    <property type="entry name" value="YqgF/RNaseH-like_dom_sf"/>
</dbReference>
<dbReference type="PANTHER" id="PTHR33317:SF4">
    <property type="entry name" value="POLYNUCLEOTIDYL TRANSFERASE, RIBONUCLEASE H-LIKE SUPERFAMILY PROTEIN"/>
    <property type="match status" value="1"/>
</dbReference>
<dbReference type="PANTHER" id="PTHR33317">
    <property type="entry name" value="POLYNUCLEOTIDYL TRANSFERASE, RIBONUCLEASE H-LIKE SUPERFAMILY PROTEIN"/>
    <property type="match status" value="1"/>
</dbReference>
<dbReference type="EMBL" id="LS974202">
    <property type="protein sequence ID" value="SSC13242.1"/>
    <property type="molecule type" value="Genomic_DNA"/>
</dbReference>
<keyword evidence="3 5" id="KW-0540">Nuclease</keyword>
<comment type="function">
    <text evidence="5">Could be a nuclease involved in processing of the 5'-end of pre-16S rRNA.</text>
</comment>
<evidence type="ECO:0000256" key="4">
    <source>
        <dbReference type="ARBA" id="ARBA00022801"/>
    </source>
</evidence>
<protein>
    <recommendedName>
        <fullName evidence="5">Putative pre-16S rRNA nuclease</fullName>
        <ecNumber evidence="5">3.1.-.-</ecNumber>
    </recommendedName>
</protein>
<dbReference type="EC" id="3.1.-.-" evidence="5"/>
<dbReference type="HAMAP" id="MF_00651">
    <property type="entry name" value="Nuclease_YqgF"/>
    <property type="match status" value="1"/>
</dbReference>
<evidence type="ECO:0000256" key="1">
    <source>
        <dbReference type="ARBA" id="ARBA00022490"/>
    </source>
</evidence>
<evidence type="ECO:0000256" key="2">
    <source>
        <dbReference type="ARBA" id="ARBA00022517"/>
    </source>
</evidence>
<keyword evidence="1 5" id="KW-0963">Cytoplasm</keyword>
<evidence type="ECO:0000313" key="7">
    <source>
        <dbReference type="EMBL" id="SSC13242.1"/>
    </source>
</evidence>
<comment type="subcellular location">
    <subcellularLocation>
        <location evidence="5">Cytoplasm</location>
    </subcellularLocation>
</comment>